<organism evidence="1 2">
    <name type="scientific">Euroglyphus maynei</name>
    <name type="common">Mayne's house dust mite</name>
    <dbReference type="NCBI Taxonomy" id="6958"/>
    <lineage>
        <taxon>Eukaryota</taxon>
        <taxon>Metazoa</taxon>
        <taxon>Ecdysozoa</taxon>
        <taxon>Arthropoda</taxon>
        <taxon>Chelicerata</taxon>
        <taxon>Arachnida</taxon>
        <taxon>Acari</taxon>
        <taxon>Acariformes</taxon>
        <taxon>Sarcoptiformes</taxon>
        <taxon>Astigmata</taxon>
        <taxon>Psoroptidia</taxon>
        <taxon>Analgoidea</taxon>
        <taxon>Pyroglyphidae</taxon>
        <taxon>Pyroglyphinae</taxon>
        <taxon>Euroglyphus</taxon>
    </lineage>
</organism>
<name>A0A1Y3B069_EURMA</name>
<proteinExistence type="predicted"/>
<dbReference type="AlphaFoldDB" id="A0A1Y3B069"/>
<evidence type="ECO:0000313" key="2">
    <source>
        <dbReference type="Proteomes" id="UP000194236"/>
    </source>
</evidence>
<dbReference type="Proteomes" id="UP000194236">
    <property type="component" value="Unassembled WGS sequence"/>
</dbReference>
<gene>
    <name evidence="1" type="ORF">BLA29_014609</name>
</gene>
<feature type="non-terminal residue" evidence="1">
    <location>
        <position position="95"/>
    </location>
</feature>
<accession>A0A1Y3B069</accession>
<comment type="caution">
    <text evidence="1">The sequence shown here is derived from an EMBL/GenBank/DDBJ whole genome shotgun (WGS) entry which is preliminary data.</text>
</comment>
<sequence>MSAHKEPFKNLINRGPMDMRDYIVSFRRAHNRVNVQLGKHYEQPSKTNVKESEEQKDLHLEPIFTIKPNEKKKVIDEIADEQSGEEDEISDILKT</sequence>
<protein>
    <submittedName>
        <fullName evidence="1">Uncharacterized protein</fullName>
    </submittedName>
</protein>
<evidence type="ECO:0000313" key="1">
    <source>
        <dbReference type="EMBL" id="OTF74182.1"/>
    </source>
</evidence>
<keyword evidence="2" id="KW-1185">Reference proteome</keyword>
<dbReference type="EMBL" id="MUJZ01048290">
    <property type="protein sequence ID" value="OTF74182.1"/>
    <property type="molecule type" value="Genomic_DNA"/>
</dbReference>
<reference evidence="1 2" key="1">
    <citation type="submission" date="2017-03" db="EMBL/GenBank/DDBJ databases">
        <title>Genome Survey of Euroglyphus maynei.</title>
        <authorList>
            <person name="Arlian L.G."/>
            <person name="Morgan M.S."/>
            <person name="Rider S.D."/>
        </authorList>
    </citation>
    <scope>NUCLEOTIDE SEQUENCE [LARGE SCALE GENOMIC DNA]</scope>
    <source>
        <strain evidence="1">Arlian Lab</strain>
        <tissue evidence="1">Whole body</tissue>
    </source>
</reference>